<name>A0A317CX63_9ACTN</name>
<comment type="caution">
    <text evidence="7">The sequence shown here is derived from an EMBL/GenBank/DDBJ whole genome shotgun (WGS) entry which is preliminary data.</text>
</comment>
<keyword evidence="5" id="KW-1133">Transmembrane helix</keyword>
<dbReference type="Pfam" id="PF00746">
    <property type="entry name" value="Gram_pos_anchor"/>
    <property type="match status" value="1"/>
</dbReference>
<keyword evidence="4" id="KW-0572">Peptidoglycan-anchor</keyword>
<evidence type="ECO:0000256" key="2">
    <source>
        <dbReference type="ARBA" id="ARBA00022525"/>
    </source>
</evidence>
<protein>
    <recommendedName>
        <fullName evidence="6">Gram-positive cocci surface proteins LPxTG domain-containing protein</fullName>
    </recommendedName>
</protein>
<evidence type="ECO:0000256" key="3">
    <source>
        <dbReference type="ARBA" id="ARBA00022729"/>
    </source>
</evidence>
<keyword evidence="1" id="KW-0134">Cell wall</keyword>
<keyword evidence="5" id="KW-0472">Membrane</keyword>
<evidence type="ECO:0000256" key="4">
    <source>
        <dbReference type="ARBA" id="ARBA00023088"/>
    </source>
</evidence>
<evidence type="ECO:0000259" key="6">
    <source>
        <dbReference type="Pfam" id="PF00746"/>
    </source>
</evidence>
<dbReference type="NCBIfam" id="TIGR01167">
    <property type="entry name" value="LPXTG_anchor"/>
    <property type="match status" value="1"/>
</dbReference>
<keyword evidence="2" id="KW-0964">Secreted</keyword>
<dbReference type="NCBIfam" id="NF041528">
    <property type="entry name" value="strep_LAETG"/>
    <property type="match status" value="1"/>
</dbReference>
<evidence type="ECO:0000313" key="7">
    <source>
        <dbReference type="EMBL" id="PWR07181.1"/>
    </source>
</evidence>
<sequence>MVPEEPNAPVFEIIFDCDALVVSADNPADGVTETIVLTSEKGVSKKLDLTPGRKTEVSFDAYEGLTVTPSIEGEEGDPADAVKWVKPAECGEGAGGGLPLTGANTTMIAGGAAVLLAAGAGLFLLARRRRLRFTV</sequence>
<evidence type="ECO:0000256" key="5">
    <source>
        <dbReference type="SAM" id="Phobius"/>
    </source>
</evidence>
<evidence type="ECO:0000256" key="1">
    <source>
        <dbReference type="ARBA" id="ARBA00022512"/>
    </source>
</evidence>
<keyword evidence="8" id="KW-1185">Reference proteome</keyword>
<dbReference type="InterPro" id="IPR019931">
    <property type="entry name" value="LPXTG_anchor"/>
</dbReference>
<reference evidence="7 8" key="1">
    <citation type="submission" date="2018-05" db="EMBL/GenBank/DDBJ databases">
        <title>Micromonospora atacamensis sp. nov., a novel actinobacteria isolated from high altitude Atacama Desert soil.</title>
        <authorList>
            <person name="Carro L."/>
            <person name="Golinska P."/>
            <person name="Klenk H.-P."/>
            <person name="Goodfellow M."/>
        </authorList>
    </citation>
    <scope>NUCLEOTIDE SEQUENCE [LARGE SCALE GENOMIC DNA]</scope>
    <source>
        <strain evidence="7 8">5R2A7</strain>
    </source>
</reference>
<evidence type="ECO:0000313" key="8">
    <source>
        <dbReference type="Proteomes" id="UP000245410"/>
    </source>
</evidence>
<organism evidence="7 8">
    <name type="scientific">Micromonospora acroterricola</name>
    <dbReference type="NCBI Taxonomy" id="2202421"/>
    <lineage>
        <taxon>Bacteria</taxon>
        <taxon>Bacillati</taxon>
        <taxon>Actinomycetota</taxon>
        <taxon>Actinomycetes</taxon>
        <taxon>Micromonosporales</taxon>
        <taxon>Micromonosporaceae</taxon>
        <taxon>Micromonospora</taxon>
    </lineage>
</organism>
<keyword evidence="5" id="KW-0812">Transmembrane</keyword>
<dbReference type="EMBL" id="QGKR01000228">
    <property type="protein sequence ID" value="PWR07181.1"/>
    <property type="molecule type" value="Genomic_DNA"/>
</dbReference>
<feature type="transmembrane region" description="Helical" evidence="5">
    <location>
        <begin position="107"/>
        <end position="126"/>
    </location>
</feature>
<gene>
    <name evidence="7" type="ORF">DKT68_20030</name>
</gene>
<feature type="domain" description="Gram-positive cocci surface proteins LPxTG" evidence="6">
    <location>
        <begin position="94"/>
        <end position="129"/>
    </location>
</feature>
<dbReference type="OrthoDB" id="3297463at2"/>
<proteinExistence type="predicted"/>
<accession>A0A317CX63</accession>
<dbReference type="Proteomes" id="UP000245410">
    <property type="component" value="Unassembled WGS sequence"/>
</dbReference>
<dbReference type="AlphaFoldDB" id="A0A317CX63"/>
<keyword evidence="3" id="KW-0732">Signal</keyword>